<dbReference type="Proteomes" id="UP000254626">
    <property type="component" value="Unassembled WGS sequence"/>
</dbReference>
<gene>
    <name evidence="2" type="ORF">AL536_00640</name>
    <name evidence="3" type="ORF">NCTC11327_03698</name>
</gene>
<dbReference type="AlphaFoldDB" id="A0AAX2LVC5"/>
<dbReference type="RefSeq" id="WP_020328852.1">
    <property type="nucleotide sequence ID" value="NZ_AP028129.1"/>
</dbReference>
<reference evidence="2" key="2">
    <citation type="submission" date="2018-01" db="EMBL/GenBank/DDBJ databases">
        <title>FDA dAtabase for Regulatory Grade micrObial Sequences (FDA-ARGOS): Supporting development and validation of Infectious Disease Dx tests.</title>
        <authorList>
            <person name="Hoffmann M."/>
            <person name="Allard M."/>
            <person name="Evans P."/>
            <person name="Brown E."/>
            <person name="Tallon L."/>
            <person name="Sadzewicz L."/>
            <person name="Sengamalay N."/>
            <person name="Ott S."/>
            <person name="Godinez A."/>
            <person name="Nagaraj S."/>
            <person name="Vyas G."/>
            <person name="Aluvathingal J."/>
            <person name="Nadendla S."/>
            <person name="Geyer C."/>
            <person name="Sichtig H."/>
        </authorList>
    </citation>
    <scope>NUCLEOTIDE SEQUENCE</scope>
    <source>
        <strain evidence="2">ATCC 33809</strain>
    </source>
</reference>
<protein>
    <recommendedName>
        <fullName evidence="6">DUF305 domain-containing protein</fullName>
    </recommendedName>
</protein>
<evidence type="ECO:0000313" key="2">
    <source>
        <dbReference type="EMBL" id="AMF92031.1"/>
    </source>
</evidence>
<name>A0AAX2LVC5_VIBFL</name>
<evidence type="ECO:0008006" key="6">
    <source>
        <dbReference type="Google" id="ProtNLM"/>
    </source>
</evidence>
<keyword evidence="1" id="KW-0732">Signal</keyword>
<proteinExistence type="predicted"/>
<accession>A0AAX2LVC5</accession>
<feature type="chain" id="PRO_5043399261" description="DUF305 domain-containing protein" evidence="1">
    <location>
        <begin position="22"/>
        <end position="178"/>
    </location>
</feature>
<dbReference type="KEGG" id="vfl:AL536_00640"/>
<dbReference type="Proteomes" id="UP000057088">
    <property type="component" value="Chromosome 1"/>
</dbReference>
<evidence type="ECO:0000313" key="4">
    <source>
        <dbReference type="Proteomes" id="UP000057088"/>
    </source>
</evidence>
<dbReference type="EMBL" id="CP014034">
    <property type="protein sequence ID" value="AMF92031.1"/>
    <property type="molecule type" value="Genomic_DNA"/>
</dbReference>
<dbReference type="GeneID" id="29383252"/>
<feature type="signal peptide" evidence="1">
    <location>
        <begin position="1"/>
        <end position="21"/>
    </location>
</feature>
<organism evidence="3 5">
    <name type="scientific">Vibrio fluvialis</name>
    <dbReference type="NCBI Taxonomy" id="676"/>
    <lineage>
        <taxon>Bacteria</taxon>
        <taxon>Pseudomonadati</taxon>
        <taxon>Pseudomonadota</taxon>
        <taxon>Gammaproteobacteria</taxon>
        <taxon>Vibrionales</taxon>
        <taxon>Vibrionaceae</taxon>
        <taxon>Vibrio</taxon>
    </lineage>
</organism>
<reference evidence="4" key="1">
    <citation type="submission" date="2015-12" db="EMBL/GenBank/DDBJ databases">
        <title>FDA dAtabase for Regulatory Grade micrObial Sequences (FDA-ARGOS): Supporting development and validation of Infectious Disease Dx tests.</title>
        <authorList>
            <person name="Hoffmann M."/>
            <person name="Allard M."/>
            <person name="Evans P."/>
            <person name="Brown E."/>
            <person name="Tallon L.J."/>
            <person name="Sadzewicz L."/>
            <person name="Sengamalay N."/>
            <person name="Ott S."/>
            <person name="Godinez A."/>
            <person name="Nagaraj S."/>
            <person name="Vyas G."/>
            <person name="Aluvathingal J."/>
            <person name="Nadendla S."/>
            <person name="Geyer C."/>
            <person name="Sichtig H."/>
        </authorList>
    </citation>
    <scope>NUCLEOTIDE SEQUENCE [LARGE SCALE GENOMIC DNA]</scope>
    <source>
        <strain evidence="4">ATCC 33809</strain>
    </source>
</reference>
<evidence type="ECO:0000313" key="5">
    <source>
        <dbReference type="Proteomes" id="UP000254626"/>
    </source>
</evidence>
<keyword evidence="4" id="KW-1185">Reference proteome</keyword>
<evidence type="ECO:0000313" key="3">
    <source>
        <dbReference type="EMBL" id="SUQ26834.1"/>
    </source>
</evidence>
<dbReference type="EMBL" id="UHIP01000002">
    <property type="protein sequence ID" value="SUQ26834.1"/>
    <property type="molecule type" value="Genomic_DNA"/>
</dbReference>
<reference evidence="3 5" key="3">
    <citation type="submission" date="2018-06" db="EMBL/GenBank/DDBJ databases">
        <authorList>
            <consortium name="Pathogen Informatics"/>
            <person name="Doyle S."/>
        </authorList>
    </citation>
    <scope>NUCLEOTIDE SEQUENCE [LARGE SCALE GENOMIC DNA]</scope>
    <source>
        <strain evidence="3 5">NCTC11327</strain>
    </source>
</reference>
<evidence type="ECO:0000256" key="1">
    <source>
        <dbReference type="SAM" id="SignalP"/>
    </source>
</evidence>
<sequence>MKHTPVWAGLLLLLCSTSGFAKTVLTEKNLDTYMQVTEELDATAEDSFDTDETTMPLTYAAHCDWQRHYQQAVASAPAKEVADVEAAAKHHGMSPVEYFEFTHKMQWMMMEEMQMMLKSSESLLKSLPAESRSELEAEIANQNNVIELLNRCMTDEDKKAAQRLKPILMKKAMQMMEN</sequence>